<keyword evidence="6 12" id="KW-0732">Signal</keyword>
<dbReference type="Gene3D" id="3.30.70.340">
    <property type="entry name" value="Metallocarboxypeptidase-like"/>
    <property type="match status" value="1"/>
</dbReference>
<keyword evidence="9" id="KW-0482">Metalloprotease</keyword>
<evidence type="ECO:0000256" key="7">
    <source>
        <dbReference type="ARBA" id="ARBA00022801"/>
    </source>
</evidence>
<dbReference type="PROSITE" id="PS00132">
    <property type="entry name" value="CARBOXYPEPT_ZN_1"/>
    <property type="match status" value="1"/>
</dbReference>
<dbReference type="EMBL" id="CAXLJM020000033">
    <property type="protein sequence ID" value="CAL8102299.1"/>
    <property type="molecule type" value="Genomic_DNA"/>
</dbReference>
<keyword evidence="8" id="KW-0862">Zinc</keyword>
<evidence type="ECO:0000256" key="4">
    <source>
        <dbReference type="ARBA" id="ARBA00022670"/>
    </source>
</evidence>
<dbReference type="InterPro" id="IPR000834">
    <property type="entry name" value="Peptidase_M14"/>
</dbReference>
<reference evidence="14 15" key="1">
    <citation type="submission" date="2024-08" db="EMBL/GenBank/DDBJ databases">
        <authorList>
            <person name="Cucini C."/>
            <person name="Frati F."/>
        </authorList>
    </citation>
    <scope>NUCLEOTIDE SEQUENCE [LARGE SCALE GENOMIC DNA]</scope>
</reference>
<evidence type="ECO:0000256" key="5">
    <source>
        <dbReference type="ARBA" id="ARBA00022723"/>
    </source>
</evidence>
<feature type="domain" description="Peptidase M14" evidence="13">
    <location>
        <begin position="123"/>
        <end position="416"/>
    </location>
</feature>
<dbReference type="Proteomes" id="UP001642540">
    <property type="component" value="Unassembled WGS sequence"/>
</dbReference>
<dbReference type="CDD" id="cd03860">
    <property type="entry name" value="M14_CP_A-B_like"/>
    <property type="match status" value="1"/>
</dbReference>
<comment type="caution">
    <text evidence="14">The sequence shown here is derived from an EMBL/GenBank/DDBJ whole genome shotgun (WGS) entry which is preliminary data.</text>
</comment>
<evidence type="ECO:0000259" key="13">
    <source>
        <dbReference type="PROSITE" id="PS52035"/>
    </source>
</evidence>
<comment type="similarity">
    <text evidence="2 11">Belongs to the peptidase M14 family.</text>
</comment>
<dbReference type="SMART" id="SM00631">
    <property type="entry name" value="Zn_pept"/>
    <property type="match status" value="1"/>
</dbReference>
<dbReference type="PROSITE" id="PS52035">
    <property type="entry name" value="PEPTIDASE_M14"/>
    <property type="match status" value="1"/>
</dbReference>
<evidence type="ECO:0000256" key="10">
    <source>
        <dbReference type="ARBA" id="ARBA00023157"/>
    </source>
</evidence>
<dbReference type="PROSITE" id="PS00133">
    <property type="entry name" value="CARBOXYPEPT_ZN_2"/>
    <property type="match status" value="1"/>
</dbReference>
<dbReference type="InterPro" id="IPR057247">
    <property type="entry name" value="CARBOXYPEPT_ZN_2"/>
</dbReference>
<evidence type="ECO:0000256" key="12">
    <source>
        <dbReference type="SAM" id="SignalP"/>
    </source>
</evidence>
<gene>
    <name evidence="14" type="ORF">ODALV1_LOCUS11107</name>
</gene>
<sequence>MKAIILVSLFVVGITAIPVQQAKVKYDNYAVYRFVPQNEAERENLLALEQNYPGLIFWKGVGPVGGRVDIMIPPHLQHEILSGLQTVMTVPEPMIPDVQQLIDEEAELNEIARAKAPRLGWDAYYTFDEISEWLDEQAAANPNVASVQTYGQSFEGRPMKVIKISTGGNGQRPIIFIDANIHAREWITNAVATYIINELLNGQTSGIRGLLNNFDIHVAPVINPDGYAYTRTDRLWRKTRSNYAGPLCRGADPNRNFGFQWNTGGSSSICSSDTYMGVSAFSEPETKTTAEYLDTIKDRVSAYISLHSYSQLILIPYGNNLGRVPDHDNHMRVGGLVERAIASRYGTQFETGNIVEMLYVASGASVDYMKGTHDTTLSYTLELRDTGRYGFILPPAQIVPSALELIDGLIALANDLKLQLDAKK</sequence>
<keyword evidence="5" id="KW-0479">Metal-binding</keyword>
<keyword evidence="15" id="KW-1185">Reference proteome</keyword>
<name>A0ABP1QMW0_9HEXA</name>
<dbReference type="InterPro" id="IPR057246">
    <property type="entry name" value="CARBOXYPEPT_ZN_1"/>
</dbReference>
<keyword evidence="10" id="KW-1015">Disulfide bond</keyword>
<dbReference type="Gene3D" id="3.40.630.10">
    <property type="entry name" value="Zn peptidases"/>
    <property type="match status" value="1"/>
</dbReference>
<dbReference type="Pfam" id="PF02244">
    <property type="entry name" value="Propep_M14"/>
    <property type="match status" value="1"/>
</dbReference>
<evidence type="ECO:0000256" key="11">
    <source>
        <dbReference type="PROSITE-ProRule" id="PRU01379"/>
    </source>
</evidence>
<evidence type="ECO:0000313" key="14">
    <source>
        <dbReference type="EMBL" id="CAL8102299.1"/>
    </source>
</evidence>
<keyword evidence="7" id="KW-0378">Hydrolase</keyword>
<organism evidence="14 15">
    <name type="scientific">Orchesella dallaii</name>
    <dbReference type="NCBI Taxonomy" id="48710"/>
    <lineage>
        <taxon>Eukaryota</taxon>
        <taxon>Metazoa</taxon>
        <taxon>Ecdysozoa</taxon>
        <taxon>Arthropoda</taxon>
        <taxon>Hexapoda</taxon>
        <taxon>Collembola</taxon>
        <taxon>Entomobryomorpha</taxon>
        <taxon>Entomobryoidea</taxon>
        <taxon>Orchesellidae</taxon>
        <taxon>Orchesellinae</taxon>
        <taxon>Orchesella</taxon>
    </lineage>
</organism>
<dbReference type="PANTHER" id="PTHR11705">
    <property type="entry name" value="PROTEASE FAMILY M14 CARBOXYPEPTIDASE A,B"/>
    <property type="match status" value="1"/>
</dbReference>
<feature type="chain" id="PRO_5045713120" description="Peptidase M14 domain-containing protein" evidence="12">
    <location>
        <begin position="17"/>
        <end position="424"/>
    </location>
</feature>
<evidence type="ECO:0000256" key="1">
    <source>
        <dbReference type="ARBA" id="ARBA00001947"/>
    </source>
</evidence>
<evidence type="ECO:0000256" key="8">
    <source>
        <dbReference type="ARBA" id="ARBA00022833"/>
    </source>
</evidence>
<dbReference type="SUPFAM" id="SSF54897">
    <property type="entry name" value="Protease propeptides/inhibitors"/>
    <property type="match status" value="1"/>
</dbReference>
<keyword evidence="4" id="KW-0645">Protease</keyword>
<keyword evidence="3" id="KW-0121">Carboxypeptidase</keyword>
<feature type="active site" description="Proton donor/acceptor" evidence="11">
    <location>
        <position position="382"/>
    </location>
</feature>
<protein>
    <recommendedName>
        <fullName evidence="13">Peptidase M14 domain-containing protein</fullName>
    </recommendedName>
</protein>
<evidence type="ECO:0000256" key="6">
    <source>
        <dbReference type="ARBA" id="ARBA00022729"/>
    </source>
</evidence>
<dbReference type="PANTHER" id="PTHR11705:SF153">
    <property type="entry name" value="ZINC CARBOXYPEPTIDASE A 1-LIKE PROTEIN"/>
    <property type="match status" value="1"/>
</dbReference>
<evidence type="ECO:0000256" key="3">
    <source>
        <dbReference type="ARBA" id="ARBA00022645"/>
    </source>
</evidence>
<evidence type="ECO:0000256" key="9">
    <source>
        <dbReference type="ARBA" id="ARBA00023049"/>
    </source>
</evidence>
<proteinExistence type="inferred from homology"/>
<accession>A0ABP1QMW0</accession>
<dbReference type="InterPro" id="IPR003146">
    <property type="entry name" value="M14A_act_pep"/>
</dbReference>
<feature type="signal peptide" evidence="12">
    <location>
        <begin position="1"/>
        <end position="16"/>
    </location>
</feature>
<dbReference type="Pfam" id="PF00246">
    <property type="entry name" value="Peptidase_M14"/>
    <property type="match status" value="1"/>
</dbReference>
<comment type="cofactor">
    <cofactor evidence="1">
        <name>Zn(2+)</name>
        <dbReference type="ChEBI" id="CHEBI:29105"/>
    </cofactor>
</comment>
<dbReference type="InterPro" id="IPR036990">
    <property type="entry name" value="M14A-like_propep"/>
</dbReference>
<dbReference type="SUPFAM" id="SSF53187">
    <property type="entry name" value="Zn-dependent exopeptidases"/>
    <property type="match status" value="1"/>
</dbReference>
<dbReference type="PRINTS" id="PR00765">
    <property type="entry name" value="CRBOXYPTASEA"/>
</dbReference>
<evidence type="ECO:0000313" key="15">
    <source>
        <dbReference type="Proteomes" id="UP001642540"/>
    </source>
</evidence>
<evidence type="ECO:0000256" key="2">
    <source>
        <dbReference type="ARBA" id="ARBA00005988"/>
    </source>
</evidence>